<evidence type="ECO:0000256" key="2">
    <source>
        <dbReference type="SAM" id="MobiDB-lite"/>
    </source>
</evidence>
<keyword evidence="4" id="KW-1185">Reference proteome</keyword>
<evidence type="ECO:0000256" key="1">
    <source>
        <dbReference type="ARBA" id="ARBA00005707"/>
    </source>
</evidence>
<evidence type="ECO:0000313" key="4">
    <source>
        <dbReference type="Proteomes" id="UP000594262"/>
    </source>
</evidence>
<feature type="region of interest" description="Disordered" evidence="2">
    <location>
        <begin position="155"/>
        <end position="178"/>
    </location>
</feature>
<comment type="similarity">
    <text evidence="1">Belongs to the UPF0488 family.</text>
</comment>
<organism evidence="3 4">
    <name type="scientific">Clytia hemisphaerica</name>
    <dbReference type="NCBI Taxonomy" id="252671"/>
    <lineage>
        <taxon>Eukaryota</taxon>
        <taxon>Metazoa</taxon>
        <taxon>Cnidaria</taxon>
        <taxon>Hydrozoa</taxon>
        <taxon>Hydroidolina</taxon>
        <taxon>Leptothecata</taxon>
        <taxon>Obeliida</taxon>
        <taxon>Clytiidae</taxon>
        <taxon>Clytia</taxon>
    </lineage>
</organism>
<protein>
    <submittedName>
        <fullName evidence="3">Uncharacterized protein</fullName>
    </submittedName>
</protein>
<feature type="compositionally biased region" description="Polar residues" evidence="2">
    <location>
        <begin position="158"/>
        <end position="170"/>
    </location>
</feature>
<name>A0A7M5UWR1_9CNID</name>
<dbReference type="Proteomes" id="UP000594262">
    <property type="component" value="Unplaced"/>
</dbReference>
<dbReference type="PANTHER" id="PTHR13602">
    <property type="entry name" value="UPF0488 PROTEIN C8ORF33"/>
    <property type="match status" value="1"/>
</dbReference>
<dbReference type="AlphaFoldDB" id="A0A7M5UWR1"/>
<accession>A0A7M5UWR1</accession>
<sequence>MEEKEKENLSKQQKKNRKKKEAAKRKKEQAKELVVNEHQNELAAKDAKTEKWQVVDDVVDNFEDELCWCIQQIEIGMRTQKPTGDQATKSKKLLTQLRSTKTPKPKKRMLMKNNFGDYRRKMTEQLKKANIVTPKIVDVDEDVVKKSVFVKKKANDLPPTSGNDNNNTGFMFNFPDPN</sequence>
<dbReference type="PANTHER" id="PTHR13602:SF2">
    <property type="entry name" value="UPF0488 PROTEIN C8ORF33"/>
    <property type="match status" value="1"/>
</dbReference>
<feature type="region of interest" description="Disordered" evidence="2">
    <location>
        <begin position="1"/>
        <end position="31"/>
    </location>
</feature>
<dbReference type="Pfam" id="PF15393">
    <property type="entry name" value="DUF4615"/>
    <property type="match status" value="1"/>
</dbReference>
<feature type="compositionally biased region" description="Basic residues" evidence="2">
    <location>
        <begin position="12"/>
        <end position="28"/>
    </location>
</feature>
<dbReference type="EnsemblMetazoa" id="CLYHEMT003915.4">
    <property type="protein sequence ID" value="CLYHEMP003915.4"/>
    <property type="gene ID" value="CLYHEMG003915"/>
</dbReference>
<reference evidence="3" key="1">
    <citation type="submission" date="2021-01" db="UniProtKB">
        <authorList>
            <consortium name="EnsemblMetazoa"/>
        </authorList>
    </citation>
    <scope>IDENTIFICATION</scope>
</reference>
<dbReference type="InterPro" id="IPR029274">
    <property type="entry name" value="DUF4615"/>
</dbReference>
<dbReference type="OrthoDB" id="5985446at2759"/>
<proteinExistence type="inferred from homology"/>
<evidence type="ECO:0000313" key="3">
    <source>
        <dbReference type="EnsemblMetazoa" id="CLYHEMP003915.4"/>
    </source>
</evidence>